<sequence>MAVVNLHLRHLPVPESAVGALVDTLAGEDDALWPVPRWPAMRFDRSLGVGAVGGHGPIRYTVEHYVPGRWVRFRFTGPRGFDGFHEFTVHPTPDGTDLVHLLAMNARGRARLTWPLAYRWMHDGLLEDCLDRAEHALTGSVSHPARWTRRVRLLRWVIERAKARTSSTRESAGGARRGVHSSCSPLAEPEELTLFR</sequence>
<evidence type="ECO:0000313" key="2">
    <source>
        <dbReference type="EMBL" id="GGL10945.1"/>
    </source>
</evidence>
<dbReference type="Proteomes" id="UP000638263">
    <property type="component" value="Unassembled WGS sequence"/>
</dbReference>
<dbReference type="InterPro" id="IPR023393">
    <property type="entry name" value="START-like_dom_sf"/>
</dbReference>
<evidence type="ECO:0000256" key="1">
    <source>
        <dbReference type="SAM" id="MobiDB-lite"/>
    </source>
</evidence>
<dbReference type="EMBL" id="BMMH01000004">
    <property type="protein sequence ID" value="GGL10945.1"/>
    <property type="molecule type" value="Genomic_DNA"/>
</dbReference>
<evidence type="ECO:0008006" key="4">
    <source>
        <dbReference type="Google" id="ProtNLM"/>
    </source>
</evidence>
<accession>A0A917RJQ6</accession>
<organism evidence="2 3">
    <name type="scientific">Nocardia jinanensis</name>
    <dbReference type="NCBI Taxonomy" id="382504"/>
    <lineage>
        <taxon>Bacteria</taxon>
        <taxon>Bacillati</taxon>
        <taxon>Actinomycetota</taxon>
        <taxon>Actinomycetes</taxon>
        <taxon>Mycobacteriales</taxon>
        <taxon>Nocardiaceae</taxon>
        <taxon>Nocardia</taxon>
    </lineage>
</organism>
<dbReference type="SUPFAM" id="SSF55961">
    <property type="entry name" value="Bet v1-like"/>
    <property type="match status" value="1"/>
</dbReference>
<proteinExistence type="predicted"/>
<reference evidence="2" key="2">
    <citation type="submission" date="2020-09" db="EMBL/GenBank/DDBJ databases">
        <authorList>
            <person name="Sun Q."/>
            <person name="Zhou Y."/>
        </authorList>
    </citation>
    <scope>NUCLEOTIDE SEQUENCE</scope>
    <source>
        <strain evidence="2">CGMCC 4.3508</strain>
    </source>
</reference>
<gene>
    <name evidence="2" type="ORF">GCM10011588_26820</name>
</gene>
<keyword evidence="3" id="KW-1185">Reference proteome</keyword>
<protein>
    <recommendedName>
        <fullName evidence="4">SRPBCC family protein</fullName>
    </recommendedName>
</protein>
<reference evidence="2" key="1">
    <citation type="journal article" date="2014" name="Int. J. Syst. Evol. Microbiol.">
        <title>Complete genome sequence of Corynebacterium casei LMG S-19264T (=DSM 44701T), isolated from a smear-ripened cheese.</title>
        <authorList>
            <consortium name="US DOE Joint Genome Institute (JGI-PGF)"/>
            <person name="Walter F."/>
            <person name="Albersmeier A."/>
            <person name="Kalinowski J."/>
            <person name="Ruckert C."/>
        </authorList>
    </citation>
    <scope>NUCLEOTIDE SEQUENCE</scope>
    <source>
        <strain evidence="2">CGMCC 4.3508</strain>
    </source>
</reference>
<dbReference type="Gene3D" id="3.30.530.20">
    <property type="match status" value="1"/>
</dbReference>
<feature type="region of interest" description="Disordered" evidence="1">
    <location>
        <begin position="167"/>
        <end position="196"/>
    </location>
</feature>
<dbReference type="RefSeq" id="WP_063916493.1">
    <property type="nucleotide sequence ID" value="NZ_BMMH01000004.1"/>
</dbReference>
<name>A0A917RJQ6_9NOCA</name>
<evidence type="ECO:0000313" key="3">
    <source>
        <dbReference type="Proteomes" id="UP000638263"/>
    </source>
</evidence>
<dbReference type="AlphaFoldDB" id="A0A917RJQ6"/>
<comment type="caution">
    <text evidence="2">The sequence shown here is derived from an EMBL/GenBank/DDBJ whole genome shotgun (WGS) entry which is preliminary data.</text>
</comment>